<dbReference type="PANTHER" id="PTHR43861">
    <property type="entry name" value="TRANS-ACONITATE 2-METHYLTRANSFERASE-RELATED"/>
    <property type="match status" value="1"/>
</dbReference>
<dbReference type="InterPro" id="IPR029063">
    <property type="entry name" value="SAM-dependent_MTases_sf"/>
</dbReference>
<dbReference type="GO" id="GO:0032259">
    <property type="term" value="P:methylation"/>
    <property type="evidence" value="ECO:0007669"/>
    <property type="project" value="UniProtKB-KW"/>
</dbReference>
<dbReference type="GO" id="GO:0030798">
    <property type="term" value="F:trans-aconitate 2-methyltransferase activity"/>
    <property type="evidence" value="ECO:0007669"/>
    <property type="project" value="InterPro"/>
</dbReference>
<reference evidence="1 2" key="1">
    <citation type="journal article" date="2015" name="Antonie Van Leeuwenhoek">
        <title>Pseudooceanicola atlanticus gen. nov. sp. nov., isolated from surface seawater of the Atlantic Ocean and reclassification of Oceanicola batsensis, Oceanicola marinus, Oceanicola nitratireducens, Oceanicola nanhaiensis, Oceanicola antarcticus and Oceanicola flagellatus, as Pseudooceanicola batsensis comb. nov., Pseudooceanicola marinus comb. nov., Pseudooceanicola nitratireducens comb. nov., Pseudooceanicola nanhaiensis comb. nov., Pseudooceanicola antarcticus comb. nov., and Pseudooceanicola flagellatus comb. nov.</title>
        <authorList>
            <person name="Lai Q."/>
            <person name="Li G."/>
            <person name="Liu X."/>
            <person name="Du Y."/>
            <person name="Sun F."/>
            <person name="Shao Z."/>
        </authorList>
    </citation>
    <scope>NUCLEOTIDE SEQUENCE [LARGE SCALE GENOMIC DNA]</scope>
    <source>
        <strain evidence="1 2">22II-s11g</strain>
    </source>
</reference>
<evidence type="ECO:0000313" key="1">
    <source>
        <dbReference type="EMBL" id="KGM49489.1"/>
    </source>
</evidence>
<accession>A0A0A0EGH0</accession>
<dbReference type="Proteomes" id="UP000030004">
    <property type="component" value="Unassembled WGS sequence"/>
</dbReference>
<dbReference type="OrthoDB" id="9795085at2"/>
<keyword evidence="1" id="KW-0489">Methyltransferase</keyword>
<organism evidence="1 2">
    <name type="scientific">Pseudooceanicola atlanticus</name>
    <dbReference type="NCBI Taxonomy" id="1461694"/>
    <lineage>
        <taxon>Bacteria</taxon>
        <taxon>Pseudomonadati</taxon>
        <taxon>Pseudomonadota</taxon>
        <taxon>Alphaproteobacteria</taxon>
        <taxon>Rhodobacterales</taxon>
        <taxon>Paracoccaceae</taxon>
        <taxon>Pseudooceanicola</taxon>
    </lineage>
</organism>
<dbReference type="PANTHER" id="PTHR43861:SF1">
    <property type="entry name" value="TRANS-ACONITATE 2-METHYLTRANSFERASE"/>
    <property type="match status" value="1"/>
</dbReference>
<dbReference type="Gene3D" id="1.10.150.290">
    <property type="entry name" value="S-adenosyl-L-methionine-dependent methyltransferases"/>
    <property type="match status" value="1"/>
</dbReference>
<evidence type="ECO:0000313" key="2">
    <source>
        <dbReference type="Proteomes" id="UP000030004"/>
    </source>
</evidence>
<dbReference type="Gene3D" id="3.40.50.150">
    <property type="entry name" value="Vaccinia Virus protein VP39"/>
    <property type="match status" value="1"/>
</dbReference>
<keyword evidence="2" id="KW-1185">Reference proteome</keyword>
<dbReference type="STRING" id="1461694.ATO9_05555"/>
<name>A0A0A0EGH0_9RHOB</name>
<proteinExistence type="predicted"/>
<dbReference type="SUPFAM" id="SSF53335">
    <property type="entry name" value="S-adenosyl-L-methionine-dependent methyltransferases"/>
    <property type="match status" value="1"/>
</dbReference>
<gene>
    <name evidence="1" type="ORF">ATO9_05555</name>
</gene>
<dbReference type="AlphaFoldDB" id="A0A0A0EGH0"/>
<comment type="caution">
    <text evidence="1">The sequence shown here is derived from an EMBL/GenBank/DDBJ whole genome shotgun (WGS) entry which is preliminary data.</text>
</comment>
<dbReference type="CDD" id="cd02440">
    <property type="entry name" value="AdoMet_MTases"/>
    <property type="match status" value="1"/>
</dbReference>
<dbReference type="InterPro" id="IPR023149">
    <property type="entry name" value="Trans_acon_MeTrfase_C"/>
</dbReference>
<dbReference type="EMBL" id="AQQX01000002">
    <property type="protein sequence ID" value="KGM49489.1"/>
    <property type="molecule type" value="Genomic_DNA"/>
</dbReference>
<dbReference type="Pfam" id="PF13489">
    <property type="entry name" value="Methyltransf_23"/>
    <property type="match status" value="1"/>
</dbReference>
<dbReference type="eggNOG" id="COG4106">
    <property type="taxonomic scope" value="Bacteria"/>
</dbReference>
<sequence length="259" mass="28685">MRMSDWNPDLYARFTDLRLRPALDLLMQVPTLPDGDVIDLGCGNGPVGPALRSRFPDRRIIGVDTSPAMLEKAEATGAYDALQEGDIATWRPETAPALIFSNAALHWLPDHEALLPRLAGLLADCGMLAVQVPHQNPAVSHRSWHDLVALHFPGRFDPATAPGIPDAATTFDILSGIGAAQMWETEYFQLLPPAEAAHPVRLFTASTYARPVLDVLEPEEQAELLKHYDRAMDKAYPRRPDGSVLFPFRRLFYTVTPEN</sequence>
<protein>
    <submittedName>
        <fullName evidence="1">Trans-aconitate methyltransferase</fullName>
    </submittedName>
</protein>
<keyword evidence="1" id="KW-0808">Transferase</keyword>